<reference evidence="3" key="1">
    <citation type="submission" date="2017-02" db="UniProtKB">
        <authorList>
            <consortium name="WormBaseParasite"/>
        </authorList>
    </citation>
    <scope>IDENTIFICATION</scope>
</reference>
<proteinExistence type="predicted"/>
<accession>A0A0R3S124</accession>
<protein>
    <submittedName>
        <fullName evidence="3">GRIP domain-containing protein</fullName>
    </submittedName>
</protein>
<organism evidence="2 3">
    <name type="scientific">Elaeophora elaphi</name>
    <dbReference type="NCBI Taxonomy" id="1147741"/>
    <lineage>
        <taxon>Eukaryota</taxon>
        <taxon>Metazoa</taxon>
        <taxon>Ecdysozoa</taxon>
        <taxon>Nematoda</taxon>
        <taxon>Chromadorea</taxon>
        <taxon>Rhabditida</taxon>
        <taxon>Spirurina</taxon>
        <taxon>Spiruromorpha</taxon>
        <taxon>Filarioidea</taxon>
        <taxon>Onchocercidae</taxon>
        <taxon>Elaeophora</taxon>
    </lineage>
</organism>
<feature type="coiled-coil region" evidence="1">
    <location>
        <begin position="304"/>
        <end position="331"/>
    </location>
</feature>
<dbReference type="WBParaSite" id="EEL_0000834801-mRNA-1">
    <property type="protein sequence ID" value="EEL_0000834801-mRNA-1"/>
    <property type="gene ID" value="EEL_0000834801"/>
</dbReference>
<sequence length="645" mass="74408">MAYLKSSKYPDRYVLSVVLICPLDFHSFGLGNFCEVLSKKLKQYFLTQKLKESESKQVAIAQLAKEILEKDKDKDQRLSTLGEENLQQSRDISRLQALLKTRDEYLADAESEVTKLRNEIIEINSTKNVYLVELEQKISSLRAEVNDKNGILFDQEQEIQELKKALASKERELEKASQKSEVSVNRIRDSFSDSERAKLNEKVAEMESERNLMLDEISQLQDKVVTESRNLDNERSHVKELSMICNGYRHDVEELKNRCNELTSELNEYRSKTKIAKRGNSMFYEFVDERVKLEKDLLKLKCQNDFFASQKEAYELELNELRHELMLALTLRTNEGIAGSDTSMLQLEISRLRTELTTLNAKLLEKCKENLQVETGTVSNTSEMIDMKEYAFNSLKEEVKILTLKLDRAEKERIEYFDKARESENRYSEECRRSRKLLNEVECLKRRLVLEQKKSFNNALSKVLKPSKEILSEKITDFNEKIASINQIDADDPTISEVQSSFALSSCSLTSARRPLREEEIVNVTSEITMPTESVSDIDQNEAPHLSELKTPSNTNNKEIPVEKRLKFQCVVLMDSVLSEVLAHLQGYMTSLKILNRIPVGTVLVESSTGREIFNVDLPRTQQIVFSPRDRLLATYEPYVSYVAK</sequence>
<evidence type="ECO:0000313" key="2">
    <source>
        <dbReference type="Proteomes" id="UP000050640"/>
    </source>
</evidence>
<keyword evidence="1" id="KW-0175">Coiled coil</keyword>
<dbReference type="Proteomes" id="UP000050640">
    <property type="component" value="Unplaced"/>
</dbReference>
<dbReference type="AlphaFoldDB" id="A0A0R3S124"/>
<dbReference type="STRING" id="1147741.A0A0R3S124"/>
<name>A0A0R3S124_9BILA</name>
<keyword evidence="2" id="KW-1185">Reference proteome</keyword>
<feature type="coiled-coil region" evidence="1">
    <location>
        <begin position="392"/>
        <end position="454"/>
    </location>
</feature>
<evidence type="ECO:0000313" key="3">
    <source>
        <dbReference type="WBParaSite" id="EEL_0000834801-mRNA-1"/>
    </source>
</evidence>
<evidence type="ECO:0000256" key="1">
    <source>
        <dbReference type="SAM" id="Coils"/>
    </source>
</evidence>
<feature type="coiled-coil region" evidence="1">
    <location>
        <begin position="106"/>
        <end position="272"/>
    </location>
</feature>